<dbReference type="Proteomes" id="UP000706039">
    <property type="component" value="Unassembled WGS sequence"/>
</dbReference>
<evidence type="ECO:0000259" key="1">
    <source>
        <dbReference type="Pfam" id="PF12680"/>
    </source>
</evidence>
<reference evidence="2 3" key="1">
    <citation type="submission" date="2021-08" db="EMBL/GenBank/DDBJ databases">
        <authorList>
            <person name="Tuo L."/>
        </authorList>
    </citation>
    <scope>NUCLEOTIDE SEQUENCE [LARGE SCALE GENOMIC DNA]</scope>
    <source>
        <strain evidence="2 3">JCM 31229</strain>
    </source>
</reference>
<dbReference type="SUPFAM" id="SSF54427">
    <property type="entry name" value="NTF2-like"/>
    <property type="match status" value="1"/>
</dbReference>
<organism evidence="2 3">
    <name type="scientific">Sphingomonas colocasiae</name>
    <dbReference type="NCBI Taxonomy" id="1848973"/>
    <lineage>
        <taxon>Bacteria</taxon>
        <taxon>Pseudomonadati</taxon>
        <taxon>Pseudomonadota</taxon>
        <taxon>Alphaproteobacteria</taxon>
        <taxon>Sphingomonadales</taxon>
        <taxon>Sphingomonadaceae</taxon>
        <taxon>Sphingomonas</taxon>
    </lineage>
</organism>
<gene>
    <name evidence="2" type="ORF">K7G82_28860</name>
</gene>
<dbReference type="Pfam" id="PF12680">
    <property type="entry name" value="SnoaL_2"/>
    <property type="match status" value="1"/>
</dbReference>
<dbReference type="InterPro" id="IPR032710">
    <property type="entry name" value="NTF2-like_dom_sf"/>
</dbReference>
<evidence type="ECO:0000313" key="2">
    <source>
        <dbReference type="EMBL" id="MBY8826349.1"/>
    </source>
</evidence>
<dbReference type="InterPro" id="IPR037401">
    <property type="entry name" value="SnoaL-like"/>
</dbReference>
<proteinExistence type="predicted"/>
<name>A0ABS7Q278_9SPHN</name>
<feature type="domain" description="SnoaL-like" evidence="1">
    <location>
        <begin position="12"/>
        <end position="114"/>
    </location>
</feature>
<comment type="caution">
    <text evidence="2">The sequence shown here is derived from an EMBL/GenBank/DDBJ whole genome shotgun (WGS) entry which is preliminary data.</text>
</comment>
<dbReference type="EMBL" id="JAINVV010000016">
    <property type="protein sequence ID" value="MBY8826349.1"/>
    <property type="molecule type" value="Genomic_DNA"/>
</dbReference>
<dbReference type="RefSeq" id="WP_222993918.1">
    <property type="nucleotide sequence ID" value="NZ_JAINVV010000016.1"/>
</dbReference>
<protein>
    <submittedName>
        <fullName evidence="2">Nuclear transport factor 2 family protein</fullName>
    </submittedName>
</protein>
<sequence>MTDIEKNKAVIHRFWHAIASRDVDAYLATFAPGAVARDPVSQPPLETEAQRRAYLEGILGGLDDIRVSIDFLTSCGDHTASKWTVKAKSAADGSDVVLEGIDTARHGEDGLIVELYGYF</sequence>
<keyword evidence="3" id="KW-1185">Reference proteome</keyword>
<evidence type="ECO:0000313" key="3">
    <source>
        <dbReference type="Proteomes" id="UP000706039"/>
    </source>
</evidence>
<accession>A0ABS7Q278</accession>
<dbReference type="Gene3D" id="3.10.450.50">
    <property type="match status" value="1"/>
</dbReference>